<name>A0A423VI23_9PEZI</name>
<feature type="compositionally biased region" description="Polar residues" evidence="1">
    <location>
        <begin position="31"/>
        <end position="52"/>
    </location>
</feature>
<reference evidence="2 3" key="1">
    <citation type="submission" date="2015-09" db="EMBL/GenBank/DDBJ databases">
        <title>Host preference determinants of Valsa canker pathogens revealed by comparative genomics.</title>
        <authorList>
            <person name="Yin Z."/>
            <person name="Huang L."/>
        </authorList>
    </citation>
    <scope>NUCLEOTIDE SEQUENCE [LARGE SCALE GENOMIC DNA]</scope>
    <source>
        <strain evidence="2 3">03-1</strain>
    </source>
</reference>
<accession>A0A423VI23</accession>
<dbReference type="EMBL" id="LKEA01000061">
    <property type="protein sequence ID" value="ROV90643.1"/>
    <property type="molecule type" value="Genomic_DNA"/>
</dbReference>
<evidence type="ECO:0000313" key="3">
    <source>
        <dbReference type="Proteomes" id="UP000283895"/>
    </source>
</evidence>
<organism evidence="2 3">
    <name type="scientific">Cytospora schulzeri</name>
    <dbReference type="NCBI Taxonomy" id="448051"/>
    <lineage>
        <taxon>Eukaryota</taxon>
        <taxon>Fungi</taxon>
        <taxon>Dikarya</taxon>
        <taxon>Ascomycota</taxon>
        <taxon>Pezizomycotina</taxon>
        <taxon>Sordariomycetes</taxon>
        <taxon>Sordariomycetidae</taxon>
        <taxon>Diaporthales</taxon>
        <taxon>Cytosporaceae</taxon>
        <taxon>Cytospora</taxon>
    </lineage>
</organism>
<feature type="region of interest" description="Disordered" evidence="1">
    <location>
        <begin position="1"/>
        <end position="71"/>
    </location>
</feature>
<dbReference type="Proteomes" id="UP000283895">
    <property type="component" value="Unassembled WGS sequence"/>
</dbReference>
<gene>
    <name evidence="2" type="ORF">VMCG_10001</name>
</gene>
<sequence>MSALRNSSSTTSTKKEARDPFYLEKDLQRAQAATSAHNRAQASPSTQPTGVGQHNRPRSFIEDDPKKWPQNTRKVIRDGVPMLEDKTTGKVLKIVVPKSKIQKTSASLKNLYPSQLFKGKGKDRY</sequence>
<evidence type="ECO:0000256" key="1">
    <source>
        <dbReference type="SAM" id="MobiDB-lite"/>
    </source>
</evidence>
<comment type="caution">
    <text evidence="2">The sequence shown here is derived from an EMBL/GenBank/DDBJ whole genome shotgun (WGS) entry which is preliminary data.</text>
</comment>
<evidence type="ECO:0000313" key="2">
    <source>
        <dbReference type="EMBL" id="ROV90643.1"/>
    </source>
</evidence>
<keyword evidence="3" id="KW-1185">Reference proteome</keyword>
<protein>
    <submittedName>
        <fullName evidence="2">Uncharacterized protein</fullName>
    </submittedName>
</protein>
<feature type="compositionally biased region" description="Polar residues" evidence="1">
    <location>
        <begin position="1"/>
        <end position="12"/>
    </location>
</feature>
<feature type="compositionally biased region" description="Basic and acidic residues" evidence="1">
    <location>
        <begin position="13"/>
        <end position="28"/>
    </location>
</feature>
<dbReference type="AlphaFoldDB" id="A0A423VI23"/>
<proteinExistence type="predicted"/>